<accession>K7UER2</accession>
<dbReference type="PANTHER" id="PTHR31140:SF46">
    <property type="entry name" value="AP2_ERF AND B3 DOMAIN-CONTAINING TRANSCRIPTION FACTOR"/>
    <property type="match status" value="1"/>
</dbReference>
<evidence type="ECO:0000256" key="5">
    <source>
        <dbReference type="ARBA" id="ARBA00023242"/>
    </source>
</evidence>
<keyword evidence="3" id="KW-0238">DNA-binding</keyword>
<dbReference type="Pfam" id="PF02362">
    <property type="entry name" value="B3"/>
    <property type="match status" value="1"/>
</dbReference>
<dbReference type="InterPro" id="IPR015300">
    <property type="entry name" value="DNA-bd_pseudobarrel_sf"/>
</dbReference>
<dbReference type="CDD" id="cd10017">
    <property type="entry name" value="B3_DNA"/>
    <property type="match status" value="1"/>
</dbReference>
<evidence type="ECO:0000259" key="6">
    <source>
        <dbReference type="PROSITE" id="PS50863"/>
    </source>
</evidence>
<dbReference type="GO" id="GO:0003677">
    <property type="term" value="F:DNA binding"/>
    <property type="evidence" value="ECO:0007669"/>
    <property type="project" value="UniProtKB-KW"/>
</dbReference>
<name>K7UER2_MAIZE</name>
<feature type="domain" description="TF-B3" evidence="6">
    <location>
        <begin position="79"/>
        <end position="188"/>
    </location>
</feature>
<dbReference type="SMART" id="SM01019">
    <property type="entry name" value="B3"/>
    <property type="match status" value="1"/>
</dbReference>
<evidence type="ECO:0000313" key="7">
    <source>
        <dbReference type="EMBL" id="AIB04455.1"/>
    </source>
</evidence>
<dbReference type="InterPro" id="IPR003340">
    <property type="entry name" value="B3_DNA-bd"/>
</dbReference>
<reference evidence="7" key="1">
    <citation type="submission" date="2014-04" db="EMBL/GenBank/DDBJ databases">
        <title>The Maize TFome - Development of a transcription factor open reading frame collection for functional genomics.</title>
        <authorList>
            <person name="Burdo B."/>
            <person name="Gray J."/>
            <person name="Goetting-Minesky M.P."/>
            <person name="Wittler B."/>
            <person name="Hunt M."/>
            <person name="Li T."/>
            <person name="Velliquette D."/>
            <person name="Thomas J."/>
            <person name="Gentzel I."/>
            <person name="Dos Santos Brito M."/>
            <person name="Mejia-Guerra M.K."/>
            <person name="Connolly L.N."/>
            <person name="Qaisi D."/>
            <person name="Li W."/>
            <person name="Casas M.I."/>
            <person name="Doseff A.I."/>
            <person name="Grotewold E."/>
        </authorList>
    </citation>
    <scope>NUCLEOTIDE SEQUENCE</scope>
</reference>
<dbReference type="GO" id="GO:0005634">
    <property type="term" value="C:nucleus"/>
    <property type="evidence" value="ECO:0007669"/>
    <property type="project" value="UniProtKB-SubCell"/>
</dbReference>
<protein>
    <submittedName>
        <fullName evidence="7">ABI3VP1 transcription factor</fullName>
    </submittedName>
</protein>
<sequence length="296" mass="33068">MAFSARTISREMEVQMGKAPPCLNPFLMVNPLLPPQHVSPWSSKSVPVFQFGMTNGHGALDLCEESKRARKVVHLEYLFSKVLTPSDVGKLNRLLIPRQCAEGFFPMISEVKSGGDDIFLNFEDTSTGLVWRFRFCLWNNSKTYVLTKGWSVFIKEKNLKKGDILSFYRDASKSIRTNHLFIHIKPHTGTMPLPHHVPSPVFSPSGMVIDDQVHDSLNIGKSHGIAPSWKPLSFGSGELMPSTNPTPQQTTFPESTSLANSIVMAEKHLRLFGVDIDIPTHRYGDESSDGFIKNIA</sequence>
<dbReference type="AlphaFoldDB" id="K7UER2"/>
<dbReference type="HOGENOM" id="CLU_1032130_0_0_1"/>
<dbReference type="GO" id="GO:0003700">
    <property type="term" value="F:DNA-binding transcription factor activity"/>
    <property type="evidence" value="ECO:0007669"/>
    <property type="project" value="InterPro"/>
</dbReference>
<dbReference type="InterPro" id="IPR044800">
    <property type="entry name" value="LEC2-like"/>
</dbReference>
<evidence type="ECO:0000256" key="1">
    <source>
        <dbReference type="ARBA" id="ARBA00004123"/>
    </source>
</evidence>
<dbReference type="PANTHER" id="PTHR31140">
    <property type="entry name" value="B3 DOMAIN-CONTAINING TRANSCRIPTION FACTOR ABI3"/>
    <property type="match status" value="1"/>
</dbReference>
<dbReference type="Gene3D" id="2.40.330.10">
    <property type="entry name" value="DNA-binding pseudobarrel domain"/>
    <property type="match status" value="1"/>
</dbReference>
<gene>
    <name evidence="7" type="primary">ABI26</name>
</gene>
<dbReference type="SUPFAM" id="SSF101936">
    <property type="entry name" value="DNA-binding pseudobarrel domain"/>
    <property type="match status" value="1"/>
</dbReference>
<evidence type="ECO:0000256" key="2">
    <source>
        <dbReference type="ARBA" id="ARBA00023015"/>
    </source>
</evidence>
<evidence type="ECO:0000256" key="3">
    <source>
        <dbReference type="ARBA" id="ARBA00023125"/>
    </source>
</evidence>
<keyword evidence="4" id="KW-0804">Transcription</keyword>
<keyword evidence="2" id="KW-0805">Transcription regulation</keyword>
<feature type="non-terminal residue" evidence="7">
    <location>
        <position position="296"/>
    </location>
</feature>
<dbReference type="PROSITE" id="PS50863">
    <property type="entry name" value="B3"/>
    <property type="match status" value="1"/>
</dbReference>
<evidence type="ECO:0000256" key="4">
    <source>
        <dbReference type="ARBA" id="ARBA00023163"/>
    </source>
</evidence>
<comment type="subcellular location">
    <subcellularLocation>
        <location evidence="1">Nucleus</location>
    </subcellularLocation>
</comment>
<dbReference type="EMBL" id="KJ726964">
    <property type="protein sequence ID" value="AIB04455.1"/>
    <property type="molecule type" value="Genomic_DNA"/>
</dbReference>
<dbReference type="SMR" id="K7UER2"/>
<dbReference type="ExpressionAtlas" id="K7UER2">
    <property type="expression patterns" value="baseline"/>
</dbReference>
<keyword evidence="5" id="KW-0539">Nucleus</keyword>
<organism evidence="7">
    <name type="scientific">Zea mays</name>
    <name type="common">Maize</name>
    <dbReference type="NCBI Taxonomy" id="4577"/>
    <lineage>
        <taxon>Eukaryota</taxon>
        <taxon>Viridiplantae</taxon>
        <taxon>Streptophyta</taxon>
        <taxon>Embryophyta</taxon>
        <taxon>Tracheophyta</taxon>
        <taxon>Spermatophyta</taxon>
        <taxon>Magnoliopsida</taxon>
        <taxon>Liliopsida</taxon>
        <taxon>Poales</taxon>
        <taxon>Poaceae</taxon>
        <taxon>PACMAD clade</taxon>
        <taxon>Panicoideae</taxon>
        <taxon>Andropogonodae</taxon>
        <taxon>Andropogoneae</taxon>
        <taxon>Tripsacinae</taxon>
        <taxon>Zea</taxon>
    </lineage>
</organism>
<proteinExistence type="predicted"/>